<dbReference type="RefSeq" id="WP_179656927.1">
    <property type="nucleotide sequence ID" value="NZ_JACBZR010000001.1"/>
</dbReference>
<proteinExistence type="inferred from homology"/>
<comment type="caution">
    <text evidence="5">The sequence shown here is derived from an EMBL/GenBank/DDBJ whole genome shotgun (WGS) entry which is preliminary data.</text>
</comment>
<keyword evidence="6" id="KW-1185">Reference proteome</keyword>
<feature type="binding site" evidence="4">
    <location>
        <position position="287"/>
    </location>
    <ligand>
        <name>allantoate</name>
        <dbReference type="ChEBI" id="CHEBI:17536"/>
    </ligand>
</feature>
<gene>
    <name evidence="5" type="ORF">BJ988_000910</name>
</gene>
<feature type="binding site" evidence="3">
    <location>
        <position position="122"/>
    </location>
    <ligand>
        <name>Zn(2+)</name>
        <dbReference type="ChEBI" id="CHEBI:29105"/>
        <label>2</label>
    </ligand>
</feature>
<dbReference type="Pfam" id="PF01546">
    <property type="entry name" value="Peptidase_M20"/>
    <property type="match status" value="1"/>
</dbReference>
<evidence type="ECO:0000313" key="5">
    <source>
        <dbReference type="EMBL" id="NYI76262.1"/>
    </source>
</evidence>
<keyword evidence="3" id="KW-0479">Metal-binding</keyword>
<dbReference type="GO" id="GO:0016813">
    <property type="term" value="F:hydrolase activity, acting on carbon-nitrogen (but not peptide) bonds, in linear amidines"/>
    <property type="evidence" value="ECO:0007669"/>
    <property type="project" value="InterPro"/>
</dbReference>
<dbReference type="PIRSF" id="PIRSF001235">
    <property type="entry name" value="Amidase_carbamoylase"/>
    <property type="match status" value="1"/>
</dbReference>
<dbReference type="Proteomes" id="UP000564496">
    <property type="component" value="Unassembled WGS sequence"/>
</dbReference>
<protein>
    <submittedName>
        <fullName evidence="5">N-carbamoyl-L-amino-acid hydrolase</fullName>
        <ecNumber evidence="5">3.5.1.87</ecNumber>
    </submittedName>
</protein>
<feature type="binding site" evidence="3">
    <location>
        <position position="76"/>
    </location>
    <ligand>
        <name>Zn(2+)</name>
        <dbReference type="ChEBI" id="CHEBI:29105"/>
        <label>1</label>
    </ligand>
</feature>
<dbReference type="SUPFAM" id="SSF53187">
    <property type="entry name" value="Zn-dependent exopeptidases"/>
    <property type="match status" value="1"/>
</dbReference>
<dbReference type="NCBIfam" id="NF006770">
    <property type="entry name" value="PRK09290.1-4"/>
    <property type="match status" value="1"/>
</dbReference>
<sequence length="408" mass="42451">MTLDVVTLLNEIAEIGRDPVRGGYSRHVYEPAELELREWFRRTSTSLGLEVETDRNGNIWAHWGPRGAGTIAIGSHLDSVPGGGAYDGPLGVASSLAAVSALMDEGFVPARPVTIAAFGEEEGSRFGIACLGSKLMAGTLPGPKVAALVDDAGVTYAEACRADGIDPAGLGRDEERLTSLAAFVELHVEQGIGLADLDAPVAVASSILAHGRWKLVFSGEGNHAGATRMRDRRDPVAAMAAAVLAAQRIASAHDGSDAARATIGRLTPVPGGTNVIASRVDAWLDVRGDSDPQTRALLEEILQAANAAAEEHGCTLEVVEESYVSTVHFDADLQQRLVGALGGVPVLATGAGHDAGILAAELPTAMLFTRNPTGVSHSPHETATDEDCRTGARALTEVVRLLASESRG</sequence>
<dbReference type="EC" id="3.5.1.87" evidence="5"/>
<dbReference type="InterPro" id="IPR010158">
    <property type="entry name" value="Amidase_Cbmase"/>
</dbReference>
<dbReference type="SUPFAM" id="SSF55031">
    <property type="entry name" value="Bacterial exopeptidase dimerisation domain"/>
    <property type="match status" value="1"/>
</dbReference>
<dbReference type="GO" id="GO:0050538">
    <property type="term" value="F:N-carbamoyl-L-amino-acid hydrolase activity"/>
    <property type="evidence" value="ECO:0007669"/>
    <property type="project" value="UniProtKB-EC"/>
</dbReference>
<feature type="binding site" evidence="4">
    <location>
        <position position="274"/>
    </location>
    <ligand>
        <name>allantoate</name>
        <dbReference type="ChEBI" id="CHEBI:17536"/>
    </ligand>
</feature>
<name>A0A7Z0DJ18_9ACTN</name>
<evidence type="ECO:0000256" key="4">
    <source>
        <dbReference type="PIRSR" id="PIRSR001235-2"/>
    </source>
</evidence>
<comment type="similarity">
    <text evidence="1">Belongs to the peptidase M20 family.</text>
</comment>
<dbReference type="GO" id="GO:0046872">
    <property type="term" value="F:metal ion binding"/>
    <property type="evidence" value="ECO:0007669"/>
    <property type="project" value="UniProtKB-KW"/>
</dbReference>
<dbReference type="AlphaFoldDB" id="A0A7Z0DJ18"/>
<evidence type="ECO:0000256" key="3">
    <source>
        <dbReference type="PIRSR" id="PIRSR001235-1"/>
    </source>
</evidence>
<evidence type="ECO:0000313" key="6">
    <source>
        <dbReference type="Proteomes" id="UP000564496"/>
    </source>
</evidence>
<dbReference type="InterPro" id="IPR036264">
    <property type="entry name" value="Bact_exopeptidase_dim_dom"/>
</dbReference>
<dbReference type="PANTHER" id="PTHR32494">
    <property type="entry name" value="ALLANTOATE DEIMINASE-RELATED"/>
    <property type="match status" value="1"/>
</dbReference>
<dbReference type="EMBL" id="JACBZR010000001">
    <property type="protein sequence ID" value="NYI76262.1"/>
    <property type="molecule type" value="Genomic_DNA"/>
</dbReference>
<evidence type="ECO:0000256" key="2">
    <source>
        <dbReference type="ARBA" id="ARBA00022801"/>
    </source>
</evidence>
<dbReference type="PANTHER" id="PTHR32494:SF5">
    <property type="entry name" value="ALLANTOATE AMIDOHYDROLASE"/>
    <property type="match status" value="1"/>
</dbReference>
<keyword evidence="2 5" id="KW-0378">Hydrolase</keyword>
<dbReference type="Gene3D" id="3.30.70.360">
    <property type="match status" value="1"/>
</dbReference>
<accession>A0A7Z0DJ18</accession>
<keyword evidence="3" id="KW-0862">Zinc</keyword>
<feature type="binding site" evidence="3">
    <location>
        <position position="187"/>
    </location>
    <ligand>
        <name>Zn(2+)</name>
        <dbReference type="ChEBI" id="CHEBI:29105"/>
        <label>1</label>
    </ligand>
</feature>
<organism evidence="5 6">
    <name type="scientific">Nocardioides panzhihuensis</name>
    <dbReference type="NCBI Taxonomy" id="860243"/>
    <lineage>
        <taxon>Bacteria</taxon>
        <taxon>Bacillati</taxon>
        <taxon>Actinomycetota</taxon>
        <taxon>Actinomycetes</taxon>
        <taxon>Propionibacteriales</taxon>
        <taxon>Nocardioidaceae</taxon>
        <taxon>Nocardioides</taxon>
    </lineage>
</organism>
<feature type="binding site" evidence="3">
    <location>
        <position position="87"/>
    </location>
    <ligand>
        <name>Zn(2+)</name>
        <dbReference type="ChEBI" id="CHEBI:29105"/>
        <label>2</label>
    </ligand>
</feature>
<evidence type="ECO:0000256" key="1">
    <source>
        <dbReference type="ARBA" id="ARBA00006153"/>
    </source>
</evidence>
<feature type="binding site" evidence="3">
    <location>
        <position position="87"/>
    </location>
    <ligand>
        <name>Zn(2+)</name>
        <dbReference type="ChEBI" id="CHEBI:29105"/>
        <label>1</label>
    </ligand>
</feature>
<feature type="binding site" evidence="4">
    <location>
        <position position="212"/>
    </location>
    <ligand>
        <name>allantoate</name>
        <dbReference type="ChEBI" id="CHEBI:17536"/>
    </ligand>
</feature>
<dbReference type="InterPro" id="IPR002933">
    <property type="entry name" value="Peptidase_M20"/>
</dbReference>
<dbReference type="Gene3D" id="3.40.630.10">
    <property type="entry name" value="Zn peptidases"/>
    <property type="match status" value="1"/>
</dbReference>
<comment type="cofactor">
    <cofactor evidence="3">
        <name>Zn(2+)</name>
        <dbReference type="ChEBI" id="CHEBI:29105"/>
    </cofactor>
    <text evidence="3">Binds 2 Zn(2+) ions per subunit.</text>
</comment>
<dbReference type="NCBIfam" id="TIGR01879">
    <property type="entry name" value="hydantase"/>
    <property type="match status" value="1"/>
</dbReference>
<reference evidence="5 6" key="1">
    <citation type="submission" date="2020-07" db="EMBL/GenBank/DDBJ databases">
        <title>Sequencing the genomes of 1000 actinobacteria strains.</title>
        <authorList>
            <person name="Klenk H.-P."/>
        </authorList>
    </citation>
    <scope>NUCLEOTIDE SEQUENCE [LARGE SCALE GENOMIC DNA]</scope>
    <source>
        <strain evidence="5 6">DSM 26487</strain>
    </source>
</reference>
<feature type="binding site" evidence="3">
    <location>
        <position position="377"/>
    </location>
    <ligand>
        <name>Zn(2+)</name>
        <dbReference type="ChEBI" id="CHEBI:29105"/>
        <label>2</label>
    </ligand>
</feature>